<dbReference type="Proteomes" id="UP000092124">
    <property type="component" value="Unassembled WGS sequence"/>
</dbReference>
<dbReference type="EMBL" id="LZPO01110810">
    <property type="protein sequence ID" value="OBS58712.1"/>
    <property type="molecule type" value="Genomic_DNA"/>
</dbReference>
<reference evidence="1 2" key="1">
    <citation type="submission" date="2016-06" db="EMBL/GenBank/DDBJ databases">
        <title>The Draft Genome Sequence and Annotation of the Desert Woodrat Neotoma lepida.</title>
        <authorList>
            <person name="Campbell M."/>
            <person name="Oakeson K.F."/>
            <person name="Yandell M."/>
            <person name="Halpert J.R."/>
            <person name="Dearing D."/>
        </authorList>
    </citation>
    <scope>NUCLEOTIDE SEQUENCE [LARGE SCALE GENOMIC DNA]</scope>
    <source>
        <strain evidence="1">417</strain>
        <tissue evidence="1">Liver</tissue>
    </source>
</reference>
<gene>
    <name evidence="1" type="ORF">A6R68_10146</name>
</gene>
<evidence type="ECO:0000313" key="2">
    <source>
        <dbReference type="Proteomes" id="UP000092124"/>
    </source>
</evidence>
<keyword evidence="2" id="KW-1185">Reference proteome</keyword>
<proteinExistence type="predicted"/>
<organism evidence="1 2">
    <name type="scientific">Neotoma lepida</name>
    <name type="common">Desert woodrat</name>
    <dbReference type="NCBI Taxonomy" id="56216"/>
    <lineage>
        <taxon>Eukaryota</taxon>
        <taxon>Metazoa</taxon>
        <taxon>Chordata</taxon>
        <taxon>Craniata</taxon>
        <taxon>Vertebrata</taxon>
        <taxon>Euteleostomi</taxon>
        <taxon>Mammalia</taxon>
        <taxon>Eutheria</taxon>
        <taxon>Euarchontoglires</taxon>
        <taxon>Glires</taxon>
        <taxon>Rodentia</taxon>
        <taxon>Myomorpha</taxon>
        <taxon>Muroidea</taxon>
        <taxon>Cricetidae</taxon>
        <taxon>Neotominae</taxon>
        <taxon>Neotoma</taxon>
    </lineage>
</organism>
<sequence length="31" mass="3559">MDRGSRAHSPLPPSCSHLCRTRFHHAQVFQV</sequence>
<protein>
    <submittedName>
        <fullName evidence="1">Uncharacterized protein</fullName>
    </submittedName>
</protein>
<name>A0A1A6FZY2_NEOLE</name>
<dbReference type="AlphaFoldDB" id="A0A1A6FZY2"/>
<evidence type="ECO:0000313" key="1">
    <source>
        <dbReference type="EMBL" id="OBS58712.1"/>
    </source>
</evidence>
<comment type="caution">
    <text evidence="1">The sequence shown here is derived from an EMBL/GenBank/DDBJ whole genome shotgun (WGS) entry which is preliminary data.</text>
</comment>
<accession>A0A1A6FZY2</accession>